<feature type="region of interest" description="Disordered" evidence="6">
    <location>
        <begin position="461"/>
        <end position="524"/>
    </location>
</feature>
<dbReference type="InterPro" id="IPR035992">
    <property type="entry name" value="Ricin_B-like_lectins"/>
</dbReference>
<feature type="domain" description="DUF7615" evidence="8">
    <location>
        <begin position="667"/>
        <end position="766"/>
    </location>
</feature>
<dbReference type="Gene3D" id="2.80.10.50">
    <property type="match status" value="1"/>
</dbReference>
<feature type="domain" description="Oberon-like PHD finger" evidence="7">
    <location>
        <begin position="224"/>
        <end position="356"/>
    </location>
</feature>
<evidence type="ECO:0000313" key="10">
    <source>
        <dbReference type="Proteomes" id="UP001605036"/>
    </source>
</evidence>
<keyword evidence="2" id="KW-0479">Metal-binding</keyword>
<evidence type="ECO:0000313" key="9">
    <source>
        <dbReference type="EMBL" id="KAL2609166.1"/>
    </source>
</evidence>
<dbReference type="GO" id="GO:0005634">
    <property type="term" value="C:nucleus"/>
    <property type="evidence" value="ECO:0007669"/>
    <property type="project" value="UniProtKB-SubCell"/>
</dbReference>
<proteinExistence type="predicted"/>
<evidence type="ECO:0000259" key="7">
    <source>
        <dbReference type="Pfam" id="PF07227"/>
    </source>
</evidence>
<evidence type="ECO:0000256" key="2">
    <source>
        <dbReference type="ARBA" id="ARBA00022723"/>
    </source>
</evidence>
<dbReference type="AlphaFoldDB" id="A0ABD1XMI2"/>
<comment type="subcellular location">
    <subcellularLocation>
        <location evidence="1">Nucleus</location>
    </subcellularLocation>
</comment>
<comment type="caution">
    <text evidence="9">The sequence shown here is derived from an EMBL/GenBank/DDBJ whole genome shotgun (WGS) entry which is preliminary data.</text>
</comment>
<dbReference type="InterPro" id="IPR056034">
    <property type="entry name" value="DUF7615"/>
</dbReference>
<keyword evidence="5" id="KW-0539">Nucleus</keyword>
<dbReference type="PANTHER" id="PTHR33345:SF6">
    <property type="entry name" value="OS03G0747200 PROTEIN"/>
    <property type="match status" value="1"/>
</dbReference>
<dbReference type="Pfam" id="PF07227">
    <property type="entry name" value="PHD_Oberon"/>
    <property type="match status" value="1"/>
</dbReference>
<dbReference type="EMBL" id="JBHFFA010000008">
    <property type="protein sequence ID" value="KAL2609166.1"/>
    <property type="molecule type" value="Genomic_DNA"/>
</dbReference>
<organism evidence="9 10">
    <name type="scientific">Riccia fluitans</name>
    <dbReference type="NCBI Taxonomy" id="41844"/>
    <lineage>
        <taxon>Eukaryota</taxon>
        <taxon>Viridiplantae</taxon>
        <taxon>Streptophyta</taxon>
        <taxon>Embryophyta</taxon>
        <taxon>Marchantiophyta</taxon>
        <taxon>Marchantiopsida</taxon>
        <taxon>Marchantiidae</taxon>
        <taxon>Marchantiales</taxon>
        <taxon>Ricciaceae</taxon>
        <taxon>Riccia</taxon>
    </lineage>
</organism>
<accession>A0ABD1XMI2</accession>
<evidence type="ECO:0000256" key="5">
    <source>
        <dbReference type="ARBA" id="ARBA00023242"/>
    </source>
</evidence>
<protein>
    <submittedName>
        <fullName evidence="9">Uncharacterized protein</fullName>
    </submittedName>
</protein>
<feature type="compositionally biased region" description="Low complexity" evidence="6">
    <location>
        <begin position="436"/>
        <end position="454"/>
    </location>
</feature>
<dbReference type="InterPro" id="IPR032881">
    <property type="entry name" value="Oberon-like_PHD"/>
</dbReference>
<evidence type="ECO:0000256" key="4">
    <source>
        <dbReference type="ARBA" id="ARBA00022833"/>
    </source>
</evidence>
<feature type="region of interest" description="Disordered" evidence="6">
    <location>
        <begin position="586"/>
        <end position="607"/>
    </location>
</feature>
<dbReference type="SUPFAM" id="SSF50370">
    <property type="entry name" value="Ricin B-like lectins"/>
    <property type="match status" value="1"/>
</dbReference>
<evidence type="ECO:0000256" key="6">
    <source>
        <dbReference type="SAM" id="MobiDB-lite"/>
    </source>
</evidence>
<evidence type="ECO:0000256" key="3">
    <source>
        <dbReference type="ARBA" id="ARBA00022771"/>
    </source>
</evidence>
<keyword evidence="4" id="KW-0862">Zinc</keyword>
<evidence type="ECO:0000259" key="8">
    <source>
        <dbReference type="Pfam" id="PF24590"/>
    </source>
</evidence>
<keyword evidence="3" id="KW-0863">Zinc-finger</keyword>
<gene>
    <name evidence="9" type="ORF">R1flu_027739</name>
</gene>
<dbReference type="Pfam" id="PF24590">
    <property type="entry name" value="DUF7615"/>
    <property type="match status" value="1"/>
</dbReference>
<dbReference type="Proteomes" id="UP001605036">
    <property type="component" value="Unassembled WGS sequence"/>
</dbReference>
<dbReference type="GO" id="GO:0008270">
    <property type="term" value="F:zinc ion binding"/>
    <property type="evidence" value="ECO:0007669"/>
    <property type="project" value="UniProtKB-KW"/>
</dbReference>
<name>A0ABD1XMI2_9MARC</name>
<keyword evidence="10" id="KW-1185">Reference proteome</keyword>
<reference evidence="9 10" key="1">
    <citation type="submission" date="2024-09" db="EMBL/GenBank/DDBJ databases">
        <title>Chromosome-scale assembly of Riccia fluitans.</title>
        <authorList>
            <person name="Paukszto L."/>
            <person name="Sawicki J."/>
            <person name="Karawczyk K."/>
            <person name="Piernik-Szablinska J."/>
            <person name="Szczecinska M."/>
            <person name="Mazdziarz M."/>
        </authorList>
    </citation>
    <scope>NUCLEOTIDE SEQUENCE [LARGE SCALE GENOMIC DNA]</scope>
    <source>
        <strain evidence="9">Rf_01</strain>
        <tissue evidence="9">Aerial parts of the thallus</tissue>
    </source>
</reference>
<evidence type="ECO:0000256" key="1">
    <source>
        <dbReference type="ARBA" id="ARBA00004123"/>
    </source>
</evidence>
<dbReference type="CDD" id="cd23431">
    <property type="entry name" value="beta-trefoil_Ricin_AtEULS3-like"/>
    <property type="match status" value="1"/>
</dbReference>
<feature type="region of interest" description="Disordered" evidence="6">
    <location>
        <begin position="435"/>
        <end position="454"/>
    </location>
</feature>
<feature type="compositionally biased region" description="Polar residues" evidence="6">
    <location>
        <begin position="498"/>
        <end position="515"/>
    </location>
</feature>
<sequence length="782" mass="85563">MAQAEGVFHNGGPFHVPSQLYHERPVDPPAYSPSTQPRGEIVKILCQARPDCNLAVRHQEVVLVPADDNDPCQTWIKYESWNTVIKDSTGVPAFTLINRDTGKALRHAEGPEAPVLLEEFESNVPKEVILWTTSTDLSDGYRAIRPVNNIHLNLAAGHGLEEHGGVKDGSRVILSRWKQESNQRWMIGRLSSGFRGEKRHRVEVAEYAENPSTKRVRMRCRAGNPKCDTEMGRSVMSSGVVPASDCDICCAEPGFCRECKCILCCEDIPPDAGDCNFVRCLNRVSLEGGICGHGAHLECALKARMAGVVKESSLDMEYLCRRCDSKTDLRELVTRLLEAVGNTVKRPVAEKYLQLALQIMQGTEHGGSGARVLESLVQSALKKVQGGVDIHEVFNDLRDQGMAAEAAKQQQYLGRATSHGEDGLQQPEASLDQWLPSYNSRSSHPSTPSSFSSPAIIRNLSVNSPADGHEGAEVYVGNHTGGDGHTGESAETVRSPGSKFSSPGNDPSSARTSGSPAKITSHRGRAVLSRADVNHEVGYDSQPATRNGKFSIVETVSRSLRSDQKGAGVHRDEACTSCGAKKPAAASHGVSKAEVGGGHKSQRLSPTRKEVGLTTQNRVWRAYDVERFTDHSGNAARCTTSSAGRVPVEEGRYTLGISLRKLDDDCQQQVQSALQKLRLAQQAEFVRAEERLIAQKDYVLKQYELLEIARGEFEAAEISSSYHLVDFDRLMLKLSAQFSRASEGRHGLERMLKVAGGFGRLSKEDLSKYYGWPPGTEVEPRD</sequence>
<dbReference type="PANTHER" id="PTHR33345">
    <property type="entry name" value="ADAPTER PROTEIN, PUTATIVE-RELATED"/>
    <property type="match status" value="1"/>
</dbReference>